<dbReference type="SUPFAM" id="SSF49899">
    <property type="entry name" value="Concanavalin A-like lectins/glucanases"/>
    <property type="match status" value="2"/>
</dbReference>
<keyword evidence="3" id="KW-1185">Reference proteome</keyword>
<dbReference type="Proteomes" id="UP001269144">
    <property type="component" value="Unassembled WGS sequence"/>
</dbReference>
<dbReference type="PANTHER" id="PTHR19328:SF13">
    <property type="entry name" value="HIPL1 PROTEIN"/>
    <property type="match status" value="1"/>
</dbReference>
<name>A0ABU2HV48_9RHOB</name>
<dbReference type="InterPro" id="IPR011041">
    <property type="entry name" value="Quinoprot_gluc/sorb_DH_b-prop"/>
</dbReference>
<dbReference type="SMART" id="SM00089">
    <property type="entry name" value="PKD"/>
    <property type="match status" value="2"/>
</dbReference>
<dbReference type="PANTHER" id="PTHR19328">
    <property type="entry name" value="HEDGEHOG-INTERACTING PROTEIN"/>
    <property type="match status" value="1"/>
</dbReference>
<dbReference type="Gene3D" id="2.120.10.30">
    <property type="entry name" value="TolB, C-terminal domain"/>
    <property type="match status" value="1"/>
</dbReference>
<dbReference type="InterPro" id="IPR013783">
    <property type="entry name" value="Ig-like_fold"/>
</dbReference>
<dbReference type="CDD" id="cd00146">
    <property type="entry name" value="PKD"/>
    <property type="match status" value="2"/>
</dbReference>
<proteinExistence type="predicted"/>
<dbReference type="SUPFAM" id="SSF49299">
    <property type="entry name" value="PKD domain"/>
    <property type="match status" value="2"/>
</dbReference>
<dbReference type="Pfam" id="PF17963">
    <property type="entry name" value="Big_9"/>
    <property type="match status" value="3"/>
</dbReference>
<dbReference type="Gene3D" id="2.60.40.3440">
    <property type="match status" value="3"/>
</dbReference>
<gene>
    <name evidence="2" type="ORF">RGQ15_15280</name>
</gene>
<sequence>MDSLSLDGFSEELVTDRTGIEADFQPISMAFLPDNRILLLSKTGVIRIVDPESGNSSIYMTLNVDADFEKGLLDITLDPDFESNGLFYLYFTPGDSPLTPVIAKFQHVENDGGLTSEGDVGSQEIIWQDTDGYLRCCHYGGGLDFGPDGKIWLTTSDKFRTSTPGEGSGYDLDLMLNLASSSGKIIRINSDGTIPDGSDGWAANPFIDGPGGNDDSIWAYGLRNPFRARWDFEYGQMYIGEVGGNQQDLAHEDLHTASLDQAGAFYGWPFYEGTTNTYVNGGLSEYDPNDFPAPDDDIASVAEGDYYSAPIWSLAHNGERASMTAGEVYRGSMFPEEWNGVFFYGDYTRTHIRYLVLDETGTEVLGDFAFKPTSDLPDKANSVAWVGVGNDGALYWAEIGTGEVRRIVYEGPGTTNSAPIVTSSDVDPEIGGLPLEITFNAIVTDPDGDALTYTLNFGDASGPIVGNVGSNGVVSVSYTYTADGRYLVSFSVTDGSRTTFSPVYEILAGDVNYPPAISGEGASTGVAEPGDTEVTFSATVSDPNADAMTYTWHFGDGHSVSGQVPADGIVTASHVFEAEGSFDAYLEVSDGTDSTISGDVTIVVGEVQEVPVTNGLSLLLQSNIKIGLTAGSTVVSWLDGSGNGNNLIAQGNPQLLADQTPTGQPAIVFDGSEDLLERVHDNDPILNLPSGSSDRTVFLVVDYINPNYSVSGVAYGDGGRNKTFGVVNKQGELAVQGYGGANDFSTGVDGLQGGFLVQSAILSAGTLSQYRNGTLIDTDAHSFNTQIERLIIGGEINDKGQSEMKVAAVLIYNRALSESERVQVENFLKTTYISGPALDTPPVANDDLDITVMANSSIEIDVLANDLDPDGDSFQFLEVSAPGNGTAEINDNGTPDDFSDDFVVYTPDSDFFGTDGFMYTIVGDDGSDSAVVSITVTPSADMLPPDAVDDNATTERDTAVLISVLSNDTDPTNDPLTITSFTPALHGTVEIFDNDTPGNPNDDQILYTPNSGFVGEDSFSYTIADDDGSDTAVVTVSVAPPPGSSLPVALDDTAMTPENVAVLIDVMGNDYDDDGDPFTITAFTSGSSGTVTIDDNGTPTDATDDRLLFTPNSGFAGTAQFTYTITDDDGSDTATVSVTVGTANIPVGEGLVAAFESDMQVSTTGGNVVVGWIDSAGLGNDLAASGNPLLIQNATPTGAAAIRLDGVDDFLERTNASGETLHLLPSGSSDRTMFFVLDYGGTLRQPVGFAYGDNSGNETFGLTSAGRKQAMLLQGWGGSNDFDSGVPSSGWVVQSVVLEDNVFEHYLNGELIDIGTHQFATDPQRLVIGEEIGGAGRKPMDIGAAFIFDEALSDEDRMAMETYLQQKYINDEFVFA</sequence>
<dbReference type="InterPro" id="IPR022409">
    <property type="entry name" value="PKD/Chitinase_dom"/>
</dbReference>
<dbReference type="NCBIfam" id="NF012211">
    <property type="entry name" value="tand_rpt_95"/>
    <property type="match status" value="3"/>
</dbReference>
<dbReference type="Pfam" id="PF07995">
    <property type="entry name" value="GSDH"/>
    <property type="match status" value="1"/>
</dbReference>
<reference evidence="3" key="1">
    <citation type="submission" date="2023-07" db="EMBL/GenBank/DDBJ databases">
        <title>Paracoccus sp. MBLB3053 whole genome sequence.</title>
        <authorList>
            <person name="Hwang C.Y."/>
            <person name="Cho E.-S."/>
            <person name="Seo M.-J."/>
        </authorList>
    </citation>
    <scope>NUCLEOTIDE SEQUENCE [LARGE SCALE GENOMIC DNA]</scope>
    <source>
        <strain evidence="3">MBLB3053</strain>
    </source>
</reference>
<dbReference type="EMBL" id="JAVQLW010000002">
    <property type="protein sequence ID" value="MDS9468928.1"/>
    <property type="molecule type" value="Genomic_DNA"/>
</dbReference>
<evidence type="ECO:0000313" key="2">
    <source>
        <dbReference type="EMBL" id="MDS9468928.1"/>
    </source>
</evidence>
<dbReference type="Gene3D" id="2.60.120.200">
    <property type="match status" value="1"/>
</dbReference>
<dbReference type="PROSITE" id="PS50093">
    <property type="entry name" value="PKD"/>
    <property type="match status" value="2"/>
</dbReference>
<dbReference type="SUPFAM" id="SSF50952">
    <property type="entry name" value="Soluble quinoprotein glucose dehydrogenase"/>
    <property type="match status" value="1"/>
</dbReference>
<dbReference type="InterPro" id="IPR011042">
    <property type="entry name" value="6-blade_b-propeller_TolB-like"/>
</dbReference>
<organism evidence="2 3">
    <name type="scientific">Paracoccus aurantius</name>
    <dbReference type="NCBI Taxonomy" id="3073814"/>
    <lineage>
        <taxon>Bacteria</taxon>
        <taxon>Pseudomonadati</taxon>
        <taxon>Pseudomonadota</taxon>
        <taxon>Alphaproteobacteria</taxon>
        <taxon>Rhodobacterales</taxon>
        <taxon>Paracoccaceae</taxon>
        <taxon>Paracoccus</taxon>
    </lineage>
</organism>
<evidence type="ECO:0000313" key="3">
    <source>
        <dbReference type="Proteomes" id="UP001269144"/>
    </source>
</evidence>
<dbReference type="Gene3D" id="2.60.40.10">
    <property type="entry name" value="Immunoglobulins"/>
    <property type="match status" value="2"/>
</dbReference>
<protein>
    <submittedName>
        <fullName evidence="2">Ig-like domain-containing protein</fullName>
    </submittedName>
</protein>
<feature type="domain" description="PKD" evidence="1">
    <location>
        <begin position="533"/>
        <end position="604"/>
    </location>
</feature>
<dbReference type="InterPro" id="IPR000601">
    <property type="entry name" value="PKD_dom"/>
</dbReference>
<comment type="caution">
    <text evidence="2">The sequence shown here is derived from an EMBL/GenBank/DDBJ whole genome shotgun (WGS) entry which is preliminary data.</text>
</comment>
<dbReference type="RefSeq" id="WP_311161394.1">
    <property type="nucleotide sequence ID" value="NZ_JAVQLW010000002.1"/>
</dbReference>
<evidence type="ECO:0000259" key="1">
    <source>
        <dbReference type="PROSITE" id="PS50093"/>
    </source>
</evidence>
<dbReference type="Pfam" id="PF18911">
    <property type="entry name" value="PKD_4"/>
    <property type="match status" value="2"/>
</dbReference>
<dbReference type="InterPro" id="IPR012938">
    <property type="entry name" value="Glc/Sorbosone_DH"/>
</dbReference>
<dbReference type="InterPro" id="IPR013320">
    <property type="entry name" value="ConA-like_dom_sf"/>
</dbReference>
<accession>A0ABU2HV48</accession>
<dbReference type="InterPro" id="IPR035986">
    <property type="entry name" value="PKD_dom_sf"/>
</dbReference>
<feature type="domain" description="PKD" evidence="1">
    <location>
        <begin position="448"/>
        <end position="494"/>
    </location>
</feature>